<dbReference type="VEuPathDB" id="TrichDB:TRFO_23842"/>
<feature type="transmembrane region" description="Helical" evidence="1">
    <location>
        <begin position="103"/>
        <end position="119"/>
    </location>
</feature>
<gene>
    <name evidence="2" type="ORF">TRFO_23842</name>
</gene>
<name>A0A1J4K8R8_9EUKA</name>
<keyword evidence="1" id="KW-0472">Membrane</keyword>
<protein>
    <recommendedName>
        <fullName evidence="4">Transmembrane protein</fullName>
    </recommendedName>
</protein>
<keyword evidence="3" id="KW-1185">Reference proteome</keyword>
<comment type="caution">
    <text evidence="2">The sequence shown here is derived from an EMBL/GenBank/DDBJ whole genome shotgun (WGS) entry which is preliminary data.</text>
</comment>
<sequence length="210" mass="24593">MNEFIQSILEWATAHRATSVFIVTHLLLSIIFSFIRFTNQTLNNIINLFICDDFSLVAVNILFSILFSGIEASIGTSHYSFWLVWSFSFLFCFRSFFKLNESMGPTPLVFSVFLCFVFIHRPVYYFKLFKFHFSDTFLYSIGVIQYILYDPIGHLIDAGICAVANIIWKIVNLILFQNERNDQIENEIEDEIRHDDQRQGEQLHLESLDT</sequence>
<keyword evidence="1" id="KW-0812">Transmembrane</keyword>
<evidence type="ECO:0000313" key="3">
    <source>
        <dbReference type="Proteomes" id="UP000179807"/>
    </source>
</evidence>
<feature type="transmembrane region" description="Helical" evidence="1">
    <location>
        <begin position="20"/>
        <end position="39"/>
    </location>
</feature>
<dbReference type="GeneID" id="94838106"/>
<proteinExistence type="predicted"/>
<accession>A0A1J4K8R8</accession>
<evidence type="ECO:0008006" key="4">
    <source>
        <dbReference type="Google" id="ProtNLM"/>
    </source>
</evidence>
<dbReference type="EMBL" id="MLAK01000685">
    <property type="protein sequence ID" value="OHT07807.1"/>
    <property type="molecule type" value="Genomic_DNA"/>
</dbReference>
<reference evidence="2" key="1">
    <citation type="submission" date="2016-10" db="EMBL/GenBank/DDBJ databases">
        <authorList>
            <person name="Benchimol M."/>
            <person name="Almeida L.G."/>
            <person name="Vasconcelos A.T."/>
            <person name="Perreira-Neves A."/>
            <person name="Rosa I.A."/>
            <person name="Tasca T."/>
            <person name="Bogo M.R."/>
            <person name="de Souza W."/>
        </authorList>
    </citation>
    <scope>NUCLEOTIDE SEQUENCE [LARGE SCALE GENOMIC DNA]</scope>
    <source>
        <strain evidence="2">K</strain>
    </source>
</reference>
<feature type="transmembrane region" description="Helical" evidence="1">
    <location>
        <begin position="131"/>
        <end position="149"/>
    </location>
</feature>
<feature type="transmembrane region" description="Helical" evidence="1">
    <location>
        <begin position="45"/>
        <end position="67"/>
    </location>
</feature>
<dbReference type="RefSeq" id="XP_068360943.1">
    <property type="nucleotide sequence ID" value="XM_068503402.1"/>
</dbReference>
<feature type="transmembrane region" description="Helical" evidence="1">
    <location>
        <begin position="155"/>
        <end position="176"/>
    </location>
</feature>
<feature type="transmembrane region" description="Helical" evidence="1">
    <location>
        <begin position="79"/>
        <end position="97"/>
    </location>
</feature>
<dbReference type="Proteomes" id="UP000179807">
    <property type="component" value="Unassembled WGS sequence"/>
</dbReference>
<dbReference type="AlphaFoldDB" id="A0A1J4K8R8"/>
<keyword evidence="1" id="KW-1133">Transmembrane helix</keyword>
<organism evidence="2 3">
    <name type="scientific">Tritrichomonas foetus</name>
    <dbReference type="NCBI Taxonomy" id="1144522"/>
    <lineage>
        <taxon>Eukaryota</taxon>
        <taxon>Metamonada</taxon>
        <taxon>Parabasalia</taxon>
        <taxon>Tritrichomonadida</taxon>
        <taxon>Tritrichomonadidae</taxon>
        <taxon>Tritrichomonas</taxon>
    </lineage>
</organism>
<evidence type="ECO:0000313" key="2">
    <source>
        <dbReference type="EMBL" id="OHT07807.1"/>
    </source>
</evidence>
<evidence type="ECO:0000256" key="1">
    <source>
        <dbReference type="SAM" id="Phobius"/>
    </source>
</evidence>